<feature type="region of interest" description="Disordered" evidence="1">
    <location>
        <begin position="157"/>
        <end position="198"/>
    </location>
</feature>
<name>A0AAV7LLD4_PLEWA</name>
<evidence type="ECO:0000313" key="3">
    <source>
        <dbReference type="Proteomes" id="UP001066276"/>
    </source>
</evidence>
<feature type="compositionally biased region" description="Polar residues" evidence="1">
    <location>
        <begin position="177"/>
        <end position="198"/>
    </location>
</feature>
<evidence type="ECO:0000313" key="2">
    <source>
        <dbReference type="EMBL" id="KAJ1089728.1"/>
    </source>
</evidence>
<protein>
    <submittedName>
        <fullName evidence="2">Uncharacterized protein</fullName>
    </submittedName>
</protein>
<evidence type="ECO:0000256" key="1">
    <source>
        <dbReference type="SAM" id="MobiDB-lite"/>
    </source>
</evidence>
<dbReference type="EMBL" id="JANPWB010000015">
    <property type="protein sequence ID" value="KAJ1089728.1"/>
    <property type="molecule type" value="Genomic_DNA"/>
</dbReference>
<dbReference type="AlphaFoldDB" id="A0AAV7LLD4"/>
<organism evidence="2 3">
    <name type="scientific">Pleurodeles waltl</name>
    <name type="common">Iberian ribbed newt</name>
    <dbReference type="NCBI Taxonomy" id="8319"/>
    <lineage>
        <taxon>Eukaryota</taxon>
        <taxon>Metazoa</taxon>
        <taxon>Chordata</taxon>
        <taxon>Craniata</taxon>
        <taxon>Vertebrata</taxon>
        <taxon>Euteleostomi</taxon>
        <taxon>Amphibia</taxon>
        <taxon>Batrachia</taxon>
        <taxon>Caudata</taxon>
        <taxon>Salamandroidea</taxon>
        <taxon>Salamandridae</taxon>
        <taxon>Pleurodelinae</taxon>
        <taxon>Pleurodeles</taxon>
    </lineage>
</organism>
<accession>A0AAV7LLD4</accession>
<sequence length="198" mass="21319">MAARIEDRQELIHILSDSDEEFNSGVIGRVLEVGWAEASHTFSQGAKVQFVPRLVSPMLHKVQHWDVENRTLFQTGQMVEFVKKGEVAMKGILIGEAGIIGSAGRAQVRLDFWRPGSSVSLAGCGNSHALGEHEEHITGAELGRPALNQGKAVGVGTPLRHQSEERVRPGAARLTSGDATLSAQPSMQSVAYEEPSTS</sequence>
<keyword evidence="3" id="KW-1185">Reference proteome</keyword>
<gene>
    <name evidence="2" type="ORF">NDU88_002873</name>
</gene>
<reference evidence="2" key="1">
    <citation type="journal article" date="2022" name="bioRxiv">
        <title>Sequencing and chromosome-scale assembly of the giantPleurodeles waltlgenome.</title>
        <authorList>
            <person name="Brown T."/>
            <person name="Elewa A."/>
            <person name="Iarovenko S."/>
            <person name="Subramanian E."/>
            <person name="Araus A.J."/>
            <person name="Petzold A."/>
            <person name="Susuki M."/>
            <person name="Suzuki K.-i.T."/>
            <person name="Hayashi T."/>
            <person name="Toyoda A."/>
            <person name="Oliveira C."/>
            <person name="Osipova E."/>
            <person name="Leigh N.D."/>
            <person name="Simon A."/>
            <person name="Yun M.H."/>
        </authorList>
    </citation>
    <scope>NUCLEOTIDE SEQUENCE</scope>
    <source>
        <strain evidence="2">20211129_DDA</strain>
        <tissue evidence="2">Liver</tissue>
    </source>
</reference>
<dbReference type="Proteomes" id="UP001066276">
    <property type="component" value="Chromosome 11"/>
</dbReference>
<comment type="caution">
    <text evidence="2">The sequence shown here is derived from an EMBL/GenBank/DDBJ whole genome shotgun (WGS) entry which is preliminary data.</text>
</comment>
<proteinExistence type="predicted"/>